<keyword evidence="4" id="KW-1185">Reference proteome</keyword>
<reference evidence="3 4" key="1">
    <citation type="submission" date="2011-01" db="EMBL/GenBank/DDBJ databases">
        <title>Whole genome sequence of Amphibacillus xylinus NBRC 15112.</title>
        <authorList>
            <person name="Nakazawa H."/>
            <person name="Katano Y."/>
            <person name="Nakamura S."/>
            <person name="Sasagawa M."/>
            <person name="Fukada J."/>
            <person name="Arai T."/>
            <person name="Sasakura N."/>
            <person name="Mochizuki D."/>
            <person name="Hosoyama A."/>
            <person name="Harada K."/>
            <person name="Horikawa H."/>
            <person name="Kato Y."/>
            <person name="Harada T."/>
            <person name="Sasaki K."/>
            <person name="Sekiguchi M."/>
            <person name="Hodoyama M."/>
            <person name="Nishiko R."/>
            <person name="Narita H."/>
            <person name="Hanamaki A."/>
            <person name="Hata C."/>
            <person name="Konno Y."/>
            <person name="Niimura Y."/>
            <person name="Yamazaki S."/>
            <person name="Fujita N."/>
        </authorList>
    </citation>
    <scope>NUCLEOTIDE SEQUENCE [LARGE SCALE GENOMIC DNA]</scope>
    <source>
        <strain evidence="4">ATCC 51415 / DSM 6626 / JCM 7361 / LMG 17667 / NBRC 15112 / Ep01</strain>
    </source>
</reference>
<dbReference type="EC" id="3.1.3.3" evidence="3"/>
<dbReference type="PANTHER" id="PTHR43156:SF15">
    <property type="entry name" value="PHOSPHOSERINE PHOSPHATASE RSBU"/>
    <property type="match status" value="1"/>
</dbReference>
<dbReference type="EMBL" id="AP012050">
    <property type="protein sequence ID" value="BAM46483.1"/>
    <property type="molecule type" value="Genomic_DNA"/>
</dbReference>
<evidence type="ECO:0000259" key="2">
    <source>
        <dbReference type="PROSITE" id="PS51746"/>
    </source>
</evidence>
<dbReference type="SUPFAM" id="SSF101215">
    <property type="entry name" value="KaiA/RbsU domain"/>
    <property type="match status" value="1"/>
</dbReference>
<dbReference type="FunFam" id="3.60.40.10:FF:000045">
    <property type="entry name" value="Stage II sporulation protein E"/>
    <property type="match status" value="1"/>
</dbReference>
<dbReference type="InterPro" id="IPR017944">
    <property type="entry name" value="KaiA/RbsU_helical_domain_sf"/>
</dbReference>
<feature type="domain" description="PPM-type phosphatase" evidence="2">
    <location>
        <begin position="123"/>
        <end position="336"/>
    </location>
</feature>
<dbReference type="HOGENOM" id="CLU_000445_43_1_9"/>
<dbReference type="SMART" id="SM00331">
    <property type="entry name" value="PP2C_SIG"/>
    <property type="match status" value="1"/>
</dbReference>
<dbReference type="PATRIC" id="fig|698758.3.peg.354"/>
<dbReference type="Proteomes" id="UP000006294">
    <property type="component" value="Chromosome"/>
</dbReference>
<dbReference type="AlphaFoldDB" id="K0J630"/>
<organism evidence="3 4">
    <name type="scientific">Amphibacillus xylanus (strain ATCC 51415 / DSM 6626 / JCM 7361 / LMG 17667 / NBRC 15112 / Ep01)</name>
    <dbReference type="NCBI Taxonomy" id="698758"/>
    <lineage>
        <taxon>Bacteria</taxon>
        <taxon>Bacillati</taxon>
        <taxon>Bacillota</taxon>
        <taxon>Bacilli</taxon>
        <taxon>Bacillales</taxon>
        <taxon>Bacillaceae</taxon>
        <taxon>Amphibacillus</taxon>
    </lineage>
</organism>
<dbReference type="InterPro" id="IPR001932">
    <property type="entry name" value="PPM-type_phosphatase-like_dom"/>
</dbReference>
<dbReference type="Pfam" id="PF08673">
    <property type="entry name" value="RsbU_N"/>
    <property type="match status" value="1"/>
</dbReference>
<evidence type="ECO:0000256" key="1">
    <source>
        <dbReference type="ARBA" id="ARBA00022801"/>
    </source>
</evidence>
<accession>K0J630</accession>
<keyword evidence="1 3" id="KW-0378">Hydrolase</keyword>
<dbReference type="PANTHER" id="PTHR43156">
    <property type="entry name" value="STAGE II SPORULATION PROTEIN E-RELATED"/>
    <property type="match status" value="1"/>
</dbReference>
<evidence type="ECO:0000313" key="3">
    <source>
        <dbReference type="EMBL" id="BAM46483.1"/>
    </source>
</evidence>
<dbReference type="InterPro" id="IPR014787">
    <property type="entry name" value="PSer_Pase_RsbU_N"/>
</dbReference>
<dbReference type="GO" id="GO:0016791">
    <property type="term" value="F:phosphatase activity"/>
    <property type="evidence" value="ECO:0007669"/>
    <property type="project" value="TreeGrafter"/>
</dbReference>
<gene>
    <name evidence="3" type="primary">rsbU</name>
    <name evidence="3" type="ordered locus">AXY_03510</name>
</gene>
<dbReference type="InterPro" id="IPR052016">
    <property type="entry name" value="Bact_Sigma-Reg"/>
</dbReference>
<dbReference type="Gene3D" id="3.60.40.10">
    <property type="entry name" value="PPM-type phosphatase domain"/>
    <property type="match status" value="1"/>
</dbReference>
<proteinExistence type="predicted"/>
<name>K0J630_AMPXN</name>
<dbReference type="STRING" id="698758.AXY_03510"/>
<sequence length="336" mass="38660">METAHFDLHNYRQLLKDYLLTNDETALYQAEQFSRLSVKHNISPEEMIQIHIEALQDLYPDLPREIKDSLYFLLEAMISYGLALQENQFLREKQSKLESEISVAADMQKTLLSTVKPVIKGLDIGAISVPASTMNGDYYHFVTNKEDQLGIALADVIGKGIPAALAMSMIKYSMDSFTESYQEPKMILENLNRVVERNVDPSMFITMFYGLYNPKTETFSYASAGHEPCFYYHAKQQEFEEIHAPGLVLGVKDDTKYQQFSRKIDEGDCLVLLTDGVTECRLGDHFIEREQILKVIQSYIHLPAQEAVEKVFRHFEALQDFQLRDDFTLLIIKKEV</sequence>
<dbReference type="InterPro" id="IPR036457">
    <property type="entry name" value="PPM-type-like_dom_sf"/>
</dbReference>
<dbReference type="eggNOG" id="COG2208">
    <property type="taxonomic scope" value="Bacteria"/>
</dbReference>
<dbReference type="OrthoDB" id="311592at2"/>
<dbReference type="KEGG" id="axl:AXY_03510"/>
<dbReference type="Gene3D" id="1.10.1240.30">
    <property type="entry name" value="KaiA/RbsU domain"/>
    <property type="match status" value="1"/>
</dbReference>
<dbReference type="Pfam" id="PF07228">
    <property type="entry name" value="SpoIIE"/>
    <property type="match status" value="1"/>
</dbReference>
<evidence type="ECO:0000313" key="4">
    <source>
        <dbReference type="Proteomes" id="UP000006294"/>
    </source>
</evidence>
<dbReference type="SUPFAM" id="SSF81606">
    <property type="entry name" value="PP2C-like"/>
    <property type="match status" value="1"/>
</dbReference>
<protein>
    <submittedName>
        <fullName evidence="3">Phosphoserine phosphatase RsbU</fullName>
        <ecNumber evidence="3">3.1.3.3</ecNumber>
    </submittedName>
</protein>
<dbReference type="PROSITE" id="PS51746">
    <property type="entry name" value="PPM_2"/>
    <property type="match status" value="1"/>
</dbReference>
<dbReference type="RefSeq" id="WP_015009089.1">
    <property type="nucleotide sequence ID" value="NC_018704.1"/>
</dbReference>